<organism evidence="3">
    <name type="scientific">marine metagenome</name>
    <dbReference type="NCBI Taxonomy" id="408172"/>
    <lineage>
        <taxon>unclassified sequences</taxon>
        <taxon>metagenomes</taxon>
        <taxon>ecological metagenomes</taxon>
    </lineage>
</organism>
<dbReference type="InterPro" id="IPR050502">
    <property type="entry name" value="Euk_RNA-bind_prot"/>
</dbReference>
<dbReference type="Pfam" id="PF00076">
    <property type="entry name" value="RRM_1"/>
    <property type="match status" value="1"/>
</dbReference>
<dbReference type="SUPFAM" id="SSF54928">
    <property type="entry name" value="RNA-binding domain, RBD"/>
    <property type="match status" value="1"/>
</dbReference>
<dbReference type="PANTHER" id="PTHR48025:SF1">
    <property type="entry name" value="RRM DOMAIN-CONTAINING PROTEIN"/>
    <property type="match status" value="1"/>
</dbReference>
<accession>A0A382EHL3</accession>
<protein>
    <recommendedName>
        <fullName evidence="2">RRM domain-containing protein</fullName>
    </recommendedName>
</protein>
<dbReference type="InterPro" id="IPR035979">
    <property type="entry name" value="RBD_domain_sf"/>
</dbReference>
<dbReference type="GO" id="GO:0003729">
    <property type="term" value="F:mRNA binding"/>
    <property type="evidence" value="ECO:0007669"/>
    <property type="project" value="TreeGrafter"/>
</dbReference>
<dbReference type="InterPro" id="IPR012677">
    <property type="entry name" value="Nucleotide-bd_a/b_plait_sf"/>
</dbReference>
<dbReference type="Gene3D" id="3.30.70.330">
    <property type="match status" value="1"/>
</dbReference>
<evidence type="ECO:0000313" key="3">
    <source>
        <dbReference type="EMBL" id="SVB49899.1"/>
    </source>
</evidence>
<keyword evidence="1" id="KW-0694">RNA-binding</keyword>
<dbReference type="EMBL" id="UINC01044434">
    <property type="protein sequence ID" value="SVB49899.1"/>
    <property type="molecule type" value="Genomic_DNA"/>
</dbReference>
<name>A0A382EHL3_9ZZZZ</name>
<proteinExistence type="predicted"/>
<dbReference type="AlphaFoldDB" id="A0A382EHL3"/>
<dbReference type="PANTHER" id="PTHR48025">
    <property type="entry name" value="OS02G0815200 PROTEIN"/>
    <property type="match status" value="1"/>
</dbReference>
<reference evidence="3" key="1">
    <citation type="submission" date="2018-05" db="EMBL/GenBank/DDBJ databases">
        <authorList>
            <person name="Lanie J.A."/>
            <person name="Ng W.-L."/>
            <person name="Kazmierczak K.M."/>
            <person name="Andrzejewski T.M."/>
            <person name="Davidsen T.M."/>
            <person name="Wayne K.J."/>
            <person name="Tettelin H."/>
            <person name="Glass J.I."/>
            <person name="Rusch D."/>
            <person name="Podicherti R."/>
            <person name="Tsui H.-C.T."/>
            <person name="Winkler M.E."/>
        </authorList>
    </citation>
    <scope>NUCLEOTIDE SEQUENCE</scope>
</reference>
<evidence type="ECO:0000259" key="2">
    <source>
        <dbReference type="PROSITE" id="PS50102"/>
    </source>
</evidence>
<dbReference type="InterPro" id="IPR000504">
    <property type="entry name" value="RRM_dom"/>
</dbReference>
<evidence type="ECO:0000256" key="1">
    <source>
        <dbReference type="ARBA" id="ARBA00022884"/>
    </source>
</evidence>
<feature type="non-terminal residue" evidence="3">
    <location>
        <position position="1"/>
    </location>
</feature>
<sequence length="51" mass="5742">VKIISDRYSGQSRGFGFVEMENKKDGEKAVSELNGQEFSGRALKINEAHQR</sequence>
<gene>
    <name evidence="3" type="ORF">METZ01_LOCUS202753</name>
</gene>
<feature type="domain" description="RRM" evidence="2">
    <location>
        <begin position="1"/>
        <end position="50"/>
    </location>
</feature>
<dbReference type="PROSITE" id="PS50102">
    <property type="entry name" value="RRM"/>
    <property type="match status" value="1"/>
</dbReference>